<dbReference type="InterPro" id="IPR046341">
    <property type="entry name" value="SET_dom_sf"/>
</dbReference>
<keyword evidence="3" id="KW-1185">Reference proteome</keyword>
<dbReference type="Proteomes" id="UP000077266">
    <property type="component" value="Unassembled WGS sequence"/>
</dbReference>
<organism evidence="2 3">
    <name type="scientific">Exidia glandulosa HHB12029</name>
    <dbReference type="NCBI Taxonomy" id="1314781"/>
    <lineage>
        <taxon>Eukaryota</taxon>
        <taxon>Fungi</taxon>
        <taxon>Dikarya</taxon>
        <taxon>Basidiomycota</taxon>
        <taxon>Agaricomycotina</taxon>
        <taxon>Agaricomycetes</taxon>
        <taxon>Auriculariales</taxon>
        <taxon>Exidiaceae</taxon>
        <taxon>Exidia</taxon>
    </lineage>
</organism>
<evidence type="ECO:0000313" key="2">
    <source>
        <dbReference type="EMBL" id="KZV94188.1"/>
    </source>
</evidence>
<evidence type="ECO:0008006" key="4">
    <source>
        <dbReference type="Google" id="ProtNLM"/>
    </source>
</evidence>
<dbReference type="AlphaFoldDB" id="A0A165J1G9"/>
<feature type="region of interest" description="Disordered" evidence="1">
    <location>
        <begin position="32"/>
        <end position="61"/>
    </location>
</feature>
<dbReference type="CDD" id="cd20071">
    <property type="entry name" value="SET_SMYD"/>
    <property type="match status" value="1"/>
</dbReference>
<dbReference type="STRING" id="1314781.A0A165J1G9"/>
<gene>
    <name evidence="2" type="ORF">EXIGLDRAFT_824424</name>
</gene>
<dbReference type="PANTHER" id="PTHR47332:SF4">
    <property type="entry name" value="SET DOMAIN-CONTAINING PROTEIN 5"/>
    <property type="match status" value="1"/>
</dbReference>
<dbReference type="PANTHER" id="PTHR47332">
    <property type="entry name" value="SET DOMAIN-CONTAINING PROTEIN 5"/>
    <property type="match status" value="1"/>
</dbReference>
<evidence type="ECO:0000313" key="3">
    <source>
        <dbReference type="Proteomes" id="UP000077266"/>
    </source>
</evidence>
<name>A0A165J1G9_EXIGL</name>
<accession>A0A165J1G9</accession>
<proteinExistence type="predicted"/>
<dbReference type="OrthoDB" id="5945798at2759"/>
<reference evidence="2 3" key="1">
    <citation type="journal article" date="2016" name="Mol. Biol. Evol.">
        <title>Comparative Genomics of Early-Diverging Mushroom-Forming Fungi Provides Insights into the Origins of Lignocellulose Decay Capabilities.</title>
        <authorList>
            <person name="Nagy L.G."/>
            <person name="Riley R."/>
            <person name="Tritt A."/>
            <person name="Adam C."/>
            <person name="Daum C."/>
            <person name="Floudas D."/>
            <person name="Sun H."/>
            <person name="Yadav J.S."/>
            <person name="Pangilinan J."/>
            <person name="Larsson K.H."/>
            <person name="Matsuura K."/>
            <person name="Barry K."/>
            <person name="Labutti K."/>
            <person name="Kuo R."/>
            <person name="Ohm R.A."/>
            <person name="Bhattacharya S.S."/>
            <person name="Shirouzu T."/>
            <person name="Yoshinaga Y."/>
            <person name="Martin F.M."/>
            <person name="Grigoriev I.V."/>
            <person name="Hibbett D.S."/>
        </authorList>
    </citation>
    <scope>NUCLEOTIDE SEQUENCE [LARGE SCALE GENOMIC DNA]</scope>
    <source>
        <strain evidence="2 3">HHB12029</strain>
    </source>
</reference>
<dbReference type="EMBL" id="KV425977">
    <property type="protein sequence ID" value="KZV94188.1"/>
    <property type="molecule type" value="Genomic_DNA"/>
</dbReference>
<dbReference type="Gene3D" id="2.170.270.10">
    <property type="entry name" value="SET domain"/>
    <property type="match status" value="1"/>
</dbReference>
<dbReference type="SUPFAM" id="SSF82199">
    <property type="entry name" value="SET domain"/>
    <property type="match status" value="1"/>
</dbReference>
<sequence>MSSSKQSGTGAHDRMSSFDIAALEMAFMEMLSSLEGSSTPSPPATTTKGHKSTTDSKPQMTDKLELGLIRASDIAFPSGTDVYDYSPTAPFELDEKELKGFAPPSVVQTKEGLSIPPGAEPLGDPTCIMSFGVDNGSSAAVFCDPRTRQLLRAHPLHMKPLYVEPHHSVIPVYVAPSPQYGNGLGLFAARRIPAGERIFREPPLLVMSQQLNSAIGMEFDDLVEKALPPRTRAAFDSLTNCWPTGPGGHGARLGRHVVPKGSLGTYRQIEAGEEISSSYVDVTASKAARREEILRKYRFTCTCVRCGPA</sequence>
<evidence type="ECO:0000256" key="1">
    <source>
        <dbReference type="SAM" id="MobiDB-lite"/>
    </source>
</evidence>
<dbReference type="InterPro" id="IPR053185">
    <property type="entry name" value="SET_domain_protein"/>
</dbReference>
<protein>
    <recommendedName>
        <fullName evidence="4">SET domain-containing protein</fullName>
    </recommendedName>
</protein>
<dbReference type="InParanoid" id="A0A165J1G9"/>